<dbReference type="PANTHER" id="PTHR11124">
    <property type="entry name" value="VACUOLAR SORTING PROTEIN VPS29"/>
    <property type="match status" value="1"/>
</dbReference>
<evidence type="ECO:0000256" key="1">
    <source>
        <dbReference type="ARBA" id="ARBA00008950"/>
    </source>
</evidence>
<protein>
    <recommendedName>
        <fullName evidence="2">Phosphoesterase</fullName>
        <ecNumber evidence="2">3.1.4.-</ecNumber>
    </recommendedName>
</protein>
<proteinExistence type="inferred from homology"/>
<dbReference type="STRING" id="1499966.U14_05860"/>
<gene>
    <name evidence="4" type="ORF">U14_05860</name>
</gene>
<accession>A0A081BT42</accession>
<evidence type="ECO:0000259" key="3">
    <source>
        <dbReference type="Pfam" id="PF12850"/>
    </source>
</evidence>
<evidence type="ECO:0000313" key="5">
    <source>
        <dbReference type="Proteomes" id="UP000030700"/>
    </source>
</evidence>
<dbReference type="NCBIfam" id="TIGR00040">
    <property type="entry name" value="yfcE"/>
    <property type="match status" value="1"/>
</dbReference>
<keyword evidence="5" id="KW-1185">Reference proteome</keyword>
<dbReference type="Pfam" id="PF12850">
    <property type="entry name" value="Metallophos_2"/>
    <property type="match status" value="1"/>
</dbReference>
<name>A0A081BT42_9BACT</name>
<comment type="cofactor">
    <cofactor evidence="2">
        <name>a divalent metal cation</name>
        <dbReference type="ChEBI" id="CHEBI:60240"/>
    </cofactor>
</comment>
<dbReference type="GO" id="GO:0016787">
    <property type="term" value="F:hydrolase activity"/>
    <property type="evidence" value="ECO:0007669"/>
    <property type="project" value="UniProtKB-UniRule"/>
</dbReference>
<dbReference type="Gene3D" id="3.60.21.10">
    <property type="match status" value="1"/>
</dbReference>
<dbReference type="HOGENOM" id="CLU_063749_3_2_0"/>
<dbReference type="Proteomes" id="UP000030700">
    <property type="component" value="Unassembled WGS sequence"/>
</dbReference>
<evidence type="ECO:0000256" key="2">
    <source>
        <dbReference type="RuleBase" id="RU362039"/>
    </source>
</evidence>
<dbReference type="AlphaFoldDB" id="A0A081BT42"/>
<sequence>MMKIGVLSDTHLTAPAGNFLGNVTQKIRNKLTLEDLRAIVAEHFRGVELIIHAGDFVETAVADMLRTFAPLEAVHGNMDIAEVERAFPAARVLEIGGFKIGVTHGDGAPQGIIERVSAKFAGVDAIVFGHSHQPVNERRDGVLFFNPGSPTDRIFAPYNSLGLLEIGDAISGQIIRL</sequence>
<reference evidence="4" key="1">
    <citation type="journal article" date="2015" name="PeerJ">
        <title>First genomic representation of candidate bacterial phylum KSB3 points to enhanced environmental sensing as a trigger of wastewater bulking.</title>
        <authorList>
            <person name="Sekiguchi Y."/>
            <person name="Ohashi A."/>
            <person name="Parks D.H."/>
            <person name="Yamauchi T."/>
            <person name="Tyson G.W."/>
            <person name="Hugenholtz P."/>
        </authorList>
    </citation>
    <scope>NUCLEOTIDE SEQUENCE [LARGE SCALE GENOMIC DNA]</scope>
</reference>
<dbReference type="EMBL" id="DF820462">
    <property type="protein sequence ID" value="GAK54573.1"/>
    <property type="molecule type" value="Genomic_DNA"/>
</dbReference>
<evidence type="ECO:0000313" key="4">
    <source>
        <dbReference type="EMBL" id="GAK54573.1"/>
    </source>
</evidence>
<keyword evidence="2" id="KW-0479">Metal-binding</keyword>
<dbReference type="InterPro" id="IPR029052">
    <property type="entry name" value="Metallo-depent_PP-like"/>
</dbReference>
<dbReference type="GO" id="GO:0046872">
    <property type="term" value="F:metal ion binding"/>
    <property type="evidence" value="ECO:0007669"/>
    <property type="project" value="UniProtKB-KW"/>
</dbReference>
<dbReference type="InterPro" id="IPR000979">
    <property type="entry name" value="Phosphodiesterase_MJ0936/Vps29"/>
</dbReference>
<comment type="similarity">
    <text evidence="1 2">Belongs to the metallophosphoesterase superfamily. YfcE family.</text>
</comment>
<dbReference type="EC" id="3.1.4.-" evidence="2"/>
<organism evidence="4">
    <name type="scientific">Candidatus Moduliflexus flocculans</name>
    <dbReference type="NCBI Taxonomy" id="1499966"/>
    <lineage>
        <taxon>Bacteria</taxon>
        <taxon>Candidatus Moduliflexota</taxon>
        <taxon>Candidatus Moduliflexia</taxon>
        <taxon>Candidatus Moduliflexales</taxon>
        <taxon>Candidatus Moduliflexaceae</taxon>
    </lineage>
</organism>
<dbReference type="InterPro" id="IPR024654">
    <property type="entry name" value="Calcineurin-like_PHP_lpxH"/>
</dbReference>
<feature type="domain" description="Calcineurin-like phosphoesterase" evidence="3">
    <location>
        <begin position="2"/>
        <end position="166"/>
    </location>
</feature>
<dbReference type="SUPFAM" id="SSF56300">
    <property type="entry name" value="Metallo-dependent phosphatases"/>
    <property type="match status" value="1"/>
</dbReference>